<comment type="caution">
    <text evidence="8">The sequence shown here is derived from an EMBL/GenBank/DDBJ whole genome shotgun (WGS) entry which is preliminary data.</text>
</comment>
<proteinExistence type="predicted"/>
<dbReference type="SUPFAM" id="SSF52540">
    <property type="entry name" value="P-loop containing nucleoside triphosphate hydrolases"/>
    <property type="match status" value="1"/>
</dbReference>
<evidence type="ECO:0000256" key="4">
    <source>
        <dbReference type="ARBA" id="ARBA00023125"/>
    </source>
</evidence>
<evidence type="ECO:0000313" key="9">
    <source>
        <dbReference type="Proteomes" id="UP000195569"/>
    </source>
</evidence>
<organism evidence="8 9">
    <name type="scientific">Paraburkholderia piptadeniae</name>
    <dbReference type="NCBI Taxonomy" id="1701573"/>
    <lineage>
        <taxon>Bacteria</taxon>
        <taxon>Pseudomonadati</taxon>
        <taxon>Pseudomonadota</taxon>
        <taxon>Betaproteobacteria</taxon>
        <taxon>Burkholderiales</taxon>
        <taxon>Burkholderiaceae</taxon>
        <taxon>Paraburkholderia</taxon>
    </lineage>
</organism>
<keyword evidence="1" id="KW-0547">Nucleotide-binding</keyword>
<dbReference type="SUPFAM" id="SSF46689">
    <property type="entry name" value="Homeodomain-like"/>
    <property type="match status" value="1"/>
</dbReference>
<dbReference type="Pfam" id="PF25601">
    <property type="entry name" value="AAA_lid_14"/>
    <property type="match status" value="1"/>
</dbReference>
<dbReference type="InterPro" id="IPR025944">
    <property type="entry name" value="Sigma_54_int_dom_CS"/>
</dbReference>
<evidence type="ECO:0000259" key="7">
    <source>
        <dbReference type="PROSITE" id="PS50045"/>
    </source>
</evidence>
<evidence type="ECO:0000256" key="1">
    <source>
        <dbReference type="ARBA" id="ARBA00022741"/>
    </source>
</evidence>
<feature type="compositionally biased region" description="Basic and acidic residues" evidence="6">
    <location>
        <begin position="451"/>
        <end position="463"/>
    </location>
</feature>
<dbReference type="InterPro" id="IPR027417">
    <property type="entry name" value="P-loop_NTPase"/>
</dbReference>
<evidence type="ECO:0000256" key="5">
    <source>
        <dbReference type="ARBA" id="ARBA00023163"/>
    </source>
</evidence>
<dbReference type="GO" id="GO:0043565">
    <property type="term" value="F:sequence-specific DNA binding"/>
    <property type="evidence" value="ECO:0007669"/>
    <property type="project" value="InterPro"/>
</dbReference>
<dbReference type="InterPro" id="IPR002197">
    <property type="entry name" value="HTH_Fis"/>
</dbReference>
<evidence type="ECO:0000256" key="6">
    <source>
        <dbReference type="SAM" id="MobiDB-lite"/>
    </source>
</evidence>
<evidence type="ECO:0000313" key="8">
    <source>
        <dbReference type="EMBL" id="SIT37930.1"/>
    </source>
</evidence>
<dbReference type="PROSITE" id="PS00676">
    <property type="entry name" value="SIGMA54_INTERACT_2"/>
    <property type="match status" value="1"/>
</dbReference>
<keyword evidence="4" id="KW-0238">DNA-binding</keyword>
<dbReference type="Gene3D" id="3.40.50.300">
    <property type="entry name" value="P-loop containing nucleotide triphosphate hydrolases"/>
    <property type="match status" value="1"/>
</dbReference>
<dbReference type="PROSITE" id="PS50045">
    <property type="entry name" value="SIGMA54_INTERACT_4"/>
    <property type="match status" value="1"/>
</dbReference>
<keyword evidence="9" id="KW-1185">Reference proteome</keyword>
<dbReference type="InterPro" id="IPR025943">
    <property type="entry name" value="Sigma_54_int_dom_ATP-bd_2"/>
</dbReference>
<dbReference type="OrthoDB" id="9761705at2"/>
<gene>
    <name evidence="8" type="primary">zraR</name>
    <name evidence="8" type="ORF">BN2476_150005</name>
</gene>
<dbReference type="Pfam" id="PF02954">
    <property type="entry name" value="HTH_8"/>
    <property type="match status" value="1"/>
</dbReference>
<dbReference type="AlphaFoldDB" id="A0A1N7RS22"/>
<dbReference type="CDD" id="cd00009">
    <property type="entry name" value="AAA"/>
    <property type="match status" value="1"/>
</dbReference>
<dbReference type="Gene3D" id="1.10.8.60">
    <property type="match status" value="1"/>
</dbReference>
<dbReference type="InterPro" id="IPR009057">
    <property type="entry name" value="Homeodomain-like_sf"/>
</dbReference>
<dbReference type="GO" id="GO:0006355">
    <property type="term" value="P:regulation of DNA-templated transcription"/>
    <property type="evidence" value="ECO:0007669"/>
    <property type="project" value="InterPro"/>
</dbReference>
<dbReference type="GO" id="GO:0005524">
    <property type="term" value="F:ATP binding"/>
    <property type="evidence" value="ECO:0007669"/>
    <property type="project" value="UniProtKB-KW"/>
</dbReference>
<dbReference type="FunFam" id="3.40.50.300:FF:000006">
    <property type="entry name" value="DNA-binding transcriptional regulator NtrC"/>
    <property type="match status" value="1"/>
</dbReference>
<dbReference type="Pfam" id="PF00158">
    <property type="entry name" value="Sigma54_activat"/>
    <property type="match status" value="1"/>
</dbReference>
<name>A0A1N7RS22_9BURK</name>
<feature type="domain" description="Sigma-54 factor interaction" evidence="7">
    <location>
        <begin position="141"/>
        <end position="370"/>
    </location>
</feature>
<dbReference type="SMART" id="SM00382">
    <property type="entry name" value="AAA"/>
    <property type="match status" value="1"/>
</dbReference>
<dbReference type="PANTHER" id="PTHR32071:SF120">
    <property type="entry name" value="TRANSCRIPTIONAL REGULATOR-RELATED"/>
    <property type="match status" value="1"/>
</dbReference>
<dbReference type="Pfam" id="PF20161">
    <property type="entry name" value="VpsR"/>
    <property type="match status" value="1"/>
</dbReference>
<dbReference type="RefSeq" id="WP_087733419.1">
    <property type="nucleotide sequence ID" value="NZ_CYGY02000015.1"/>
</dbReference>
<evidence type="ECO:0000256" key="2">
    <source>
        <dbReference type="ARBA" id="ARBA00022840"/>
    </source>
</evidence>
<dbReference type="PROSITE" id="PS00688">
    <property type="entry name" value="SIGMA54_INTERACT_3"/>
    <property type="match status" value="1"/>
</dbReference>
<accession>A0A1N7RS22</accession>
<keyword evidence="3" id="KW-0805">Transcription regulation</keyword>
<dbReference type="Proteomes" id="UP000195569">
    <property type="component" value="Unassembled WGS sequence"/>
</dbReference>
<protein>
    <submittedName>
        <fullName evidence="8">Transcriptional regulatory protein ZraR</fullName>
    </submittedName>
</protein>
<dbReference type="InterPro" id="IPR058031">
    <property type="entry name" value="AAA_lid_NorR"/>
</dbReference>
<dbReference type="EMBL" id="CYGY02000015">
    <property type="protein sequence ID" value="SIT37930.1"/>
    <property type="molecule type" value="Genomic_DNA"/>
</dbReference>
<keyword evidence="2" id="KW-0067">ATP-binding</keyword>
<keyword evidence="5" id="KW-0804">Transcription</keyword>
<dbReference type="Gene3D" id="1.10.10.60">
    <property type="entry name" value="Homeodomain-like"/>
    <property type="match status" value="1"/>
</dbReference>
<dbReference type="PANTHER" id="PTHR32071">
    <property type="entry name" value="TRANSCRIPTIONAL REGULATORY PROTEIN"/>
    <property type="match status" value="1"/>
</dbReference>
<evidence type="ECO:0000256" key="3">
    <source>
        <dbReference type="ARBA" id="ARBA00023015"/>
    </source>
</evidence>
<reference evidence="8" key="1">
    <citation type="submission" date="2016-12" db="EMBL/GenBank/DDBJ databases">
        <authorList>
            <person name="Moulin L."/>
        </authorList>
    </citation>
    <scope>NUCLEOTIDE SEQUENCE [LARGE SCALE GENOMIC DNA]</scope>
    <source>
        <strain evidence="8">STM 7183</strain>
    </source>
</reference>
<dbReference type="InterPro" id="IPR002078">
    <property type="entry name" value="Sigma_54_int"/>
</dbReference>
<feature type="region of interest" description="Disordered" evidence="6">
    <location>
        <begin position="443"/>
        <end position="463"/>
    </location>
</feature>
<sequence>MDVRRLIYLSAKPSAEIRQFFEQCDWQVKPVKSVKEVTKALDGFDAAGGLLDLAAGLPLHEIEALDACLAMPNIGWVAIVSPGQLADSTMRRLVRDYCSDYVTVPVVPERAVRAVGHARGMATLAGTPQQAPVHHVTEGDMIGSCESMQALFRSIKRVASTDASVFIAGESGTGKELTAAAIHQRSSRRDAPFVAINCGAISRELVQSELFGHERGAFTGATQRRIGRVEAANGGTLFLDEIGDLPLESQASLLRFLQERKIERLGGQESIDVDVRIISATHVDLDSAIADGRFRHDLYHRLCVLRIVEPPLRERGADIELLAFHLLGHFRRDAGRRLQGFAPDAMEAIHRHTWPGNVRELGNRIRRAVVMAEGRLITAKDLELDHLVDQTPVSLNVAREAAERMAIERALLRHRGRYGEAARDLGISRVTLYRLMDAYRMREPDSPGLDKPGKGHDDHSEAD</sequence>
<dbReference type="InterPro" id="IPR003593">
    <property type="entry name" value="AAA+_ATPase"/>
</dbReference>
<dbReference type="InterPro" id="IPR045343">
    <property type="entry name" value="VpsR"/>
</dbReference>